<evidence type="ECO:0000256" key="1">
    <source>
        <dbReference type="ARBA" id="ARBA00004479"/>
    </source>
</evidence>
<dbReference type="CDD" id="cd00063">
    <property type="entry name" value="FN3"/>
    <property type="match status" value="1"/>
</dbReference>
<evidence type="ECO:0000256" key="6">
    <source>
        <dbReference type="ARBA" id="ARBA00023136"/>
    </source>
</evidence>
<evidence type="ECO:0000256" key="8">
    <source>
        <dbReference type="ARBA" id="ARBA00023170"/>
    </source>
</evidence>
<evidence type="ECO:0000256" key="14">
    <source>
        <dbReference type="SAM" id="Phobius"/>
    </source>
</evidence>
<keyword evidence="4" id="KW-0732">Signal</keyword>
<dbReference type="GO" id="GO:0004896">
    <property type="term" value="F:cytokine receptor activity"/>
    <property type="evidence" value="ECO:0007669"/>
    <property type="project" value="TreeGrafter"/>
</dbReference>
<feature type="region of interest" description="Disordered" evidence="13">
    <location>
        <begin position="288"/>
        <end position="308"/>
    </location>
</feature>
<dbReference type="AlphaFoldDB" id="L8Y827"/>
<evidence type="ECO:0000259" key="15">
    <source>
        <dbReference type="Pfam" id="PF21604"/>
    </source>
</evidence>
<dbReference type="InterPro" id="IPR048648">
    <property type="entry name" value="CRLF2-like_D2"/>
</dbReference>
<organism evidence="17 18">
    <name type="scientific">Tupaia chinensis</name>
    <name type="common">Chinese tree shrew</name>
    <name type="synonym">Tupaia belangeri chinensis</name>
    <dbReference type="NCBI Taxonomy" id="246437"/>
    <lineage>
        <taxon>Eukaryota</taxon>
        <taxon>Metazoa</taxon>
        <taxon>Chordata</taxon>
        <taxon>Craniata</taxon>
        <taxon>Vertebrata</taxon>
        <taxon>Euteleostomi</taxon>
        <taxon>Mammalia</taxon>
        <taxon>Eutheria</taxon>
        <taxon>Euarchontoglires</taxon>
        <taxon>Scandentia</taxon>
        <taxon>Tupaiidae</taxon>
        <taxon>Tupaia</taxon>
    </lineage>
</organism>
<evidence type="ECO:0000256" key="13">
    <source>
        <dbReference type="SAM" id="MobiDB-lite"/>
    </source>
</evidence>
<reference evidence="18" key="2">
    <citation type="journal article" date="2013" name="Nat. Commun.">
        <title>Genome of the Chinese tree shrew.</title>
        <authorList>
            <person name="Fan Y."/>
            <person name="Huang Z.Y."/>
            <person name="Cao C.C."/>
            <person name="Chen C.S."/>
            <person name="Chen Y.X."/>
            <person name="Fan D.D."/>
            <person name="He J."/>
            <person name="Hou H.L."/>
            <person name="Hu L."/>
            <person name="Hu X.T."/>
            <person name="Jiang X.T."/>
            <person name="Lai R."/>
            <person name="Lang Y.S."/>
            <person name="Liang B."/>
            <person name="Liao S.G."/>
            <person name="Mu D."/>
            <person name="Ma Y.Y."/>
            <person name="Niu Y.Y."/>
            <person name="Sun X.Q."/>
            <person name="Xia J.Q."/>
            <person name="Xiao J."/>
            <person name="Xiong Z.Q."/>
            <person name="Xu L."/>
            <person name="Yang L."/>
            <person name="Zhang Y."/>
            <person name="Zhao W."/>
            <person name="Zhao X.D."/>
            <person name="Zheng Y.T."/>
            <person name="Zhou J.M."/>
            <person name="Zhu Y.B."/>
            <person name="Zhang G.J."/>
            <person name="Wang J."/>
            <person name="Yao Y.G."/>
        </authorList>
    </citation>
    <scope>NUCLEOTIDE SEQUENCE [LARGE SCALE GENOMIC DNA]</scope>
</reference>
<proteinExistence type="inferred from homology"/>
<feature type="non-terminal residue" evidence="17">
    <location>
        <position position="1"/>
    </location>
</feature>
<dbReference type="PANTHER" id="PTHR23037:SF35">
    <property type="entry name" value="FIBRONECTIN TYPE-III DOMAIN-CONTAINING PROTEIN"/>
    <property type="match status" value="1"/>
</dbReference>
<dbReference type="PANTHER" id="PTHR23037">
    <property type="entry name" value="CYTOKINE RECEPTOR"/>
    <property type="match status" value="1"/>
</dbReference>
<dbReference type="Proteomes" id="UP000011518">
    <property type="component" value="Unassembled WGS sequence"/>
</dbReference>
<evidence type="ECO:0000259" key="16">
    <source>
        <dbReference type="Pfam" id="PF21605"/>
    </source>
</evidence>
<accession>L8Y827</accession>
<reference evidence="18" key="1">
    <citation type="submission" date="2012-07" db="EMBL/GenBank/DDBJ databases">
        <title>Genome of the Chinese tree shrew, a rising model animal genetically related to primates.</title>
        <authorList>
            <person name="Zhang G."/>
            <person name="Fan Y."/>
            <person name="Yao Y."/>
            <person name="Huang Z."/>
        </authorList>
    </citation>
    <scope>NUCLEOTIDE SEQUENCE [LARGE SCALE GENOMIC DNA]</scope>
</reference>
<evidence type="ECO:0000313" key="17">
    <source>
        <dbReference type="EMBL" id="ELV12578.1"/>
    </source>
</evidence>
<evidence type="ECO:0000256" key="12">
    <source>
        <dbReference type="ARBA" id="ARBA00077227"/>
    </source>
</evidence>
<evidence type="ECO:0000256" key="11">
    <source>
        <dbReference type="ARBA" id="ARBA00068087"/>
    </source>
</evidence>
<evidence type="ECO:0000313" key="18">
    <source>
        <dbReference type="Proteomes" id="UP000011518"/>
    </source>
</evidence>
<keyword evidence="18" id="KW-1185">Reference proteome</keyword>
<keyword evidence="6 14" id="KW-0472">Membrane</keyword>
<dbReference type="SUPFAM" id="SSF49265">
    <property type="entry name" value="Fibronectin type III"/>
    <property type="match status" value="2"/>
</dbReference>
<dbReference type="EMBL" id="KB364439">
    <property type="protein sequence ID" value="ELV12578.1"/>
    <property type="molecule type" value="Genomic_DNA"/>
</dbReference>
<dbReference type="InterPro" id="IPR048651">
    <property type="entry name" value="CRLF2-like_D1"/>
</dbReference>
<evidence type="ECO:0000256" key="10">
    <source>
        <dbReference type="ARBA" id="ARBA00058201"/>
    </source>
</evidence>
<evidence type="ECO:0000256" key="3">
    <source>
        <dbReference type="ARBA" id="ARBA00022692"/>
    </source>
</evidence>
<evidence type="ECO:0000256" key="7">
    <source>
        <dbReference type="ARBA" id="ARBA00023157"/>
    </source>
</evidence>
<dbReference type="FunCoup" id="L8Y827">
    <property type="interactions" value="244"/>
</dbReference>
<comment type="subcellular location">
    <subcellularLocation>
        <location evidence="1">Membrane</location>
        <topology evidence="1">Single-pass type I membrane protein</topology>
    </subcellularLocation>
</comment>
<dbReference type="Pfam" id="PF21604">
    <property type="entry name" value="CRLF2_D1"/>
    <property type="match status" value="1"/>
</dbReference>
<keyword evidence="8 17" id="KW-0675">Receptor</keyword>
<evidence type="ECO:0000256" key="2">
    <source>
        <dbReference type="ARBA" id="ARBA00008159"/>
    </source>
</evidence>
<dbReference type="STRING" id="246437.L8Y827"/>
<protein>
    <recommendedName>
        <fullName evidence="11">Cytokine receptor-like factor 2</fullName>
    </recommendedName>
    <alternativeName>
        <fullName evidence="12">Thymic stromal lymphopoietin protein receptor</fullName>
    </alternativeName>
</protein>
<evidence type="ECO:0000256" key="4">
    <source>
        <dbReference type="ARBA" id="ARBA00022729"/>
    </source>
</evidence>
<keyword evidence="5 14" id="KW-1133">Transmembrane helix</keyword>
<dbReference type="eggNOG" id="ENOG502RYG2">
    <property type="taxonomic scope" value="Eukaryota"/>
</dbReference>
<dbReference type="FunFam" id="2.60.40.10:FF:001547">
    <property type="entry name" value="Cytokine receptor-like factor 2"/>
    <property type="match status" value="1"/>
</dbReference>
<dbReference type="InterPro" id="IPR013783">
    <property type="entry name" value="Ig-like_fold"/>
</dbReference>
<gene>
    <name evidence="17" type="ORF">TREES_T100013669</name>
</gene>
<keyword evidence="3 14" id="KW-0812">Transmembrane</keyword>
<dbReference type="InterPro" id="IPR003961">
    <property type="entry name" value="FN3_dom"/>
</dbReference>
<evidence type="ECO:0000256" key="9">
    <source>
        <dbReference type="ARBA" id="ARBA00023180"/>
    </source>
</evidence>
<feature type="transmembrane region" description="Helical" evidence="14">
    <location>
        <begin position="199"/>
        <end position="219"/>
    </location>
</feature>
<evidence type="ECO:0000256" key="5">
    <source>
        <dbReference type="ARBA" id="ARBA00022989"/>
    </source>
</evidence>
<dbReference type="GO" id="GO:0009897">
    <property type="term" value="C:external side of plasma membrane"/>
    <property type="evidence" value="ECO:0007669"/>
    <property type="project" value="TreeGrafter"/>
</dbReference>
<dbReference type="InParanoid" id="L8Y827"/>
<dbReference type="Pfam" id="PF21605">
    <property type="entry name" value="CRLF2-like_D2"/>
    <property type="match status" value="1"/>
</dbReference>
<dbReference type="InterPro" id="IPR036116">
    <property type="entry name" value="FN3_sf"/>
</dbReference>
<keyword evidence="7" id="KW-1015">Disulfide bond</keyword>
<sequence length="334" mass="37293">EELQVQMICFNFETVQVTWNASQYPGTNLTFFYKFSPEEEYSPCPRYTVDQGHATGCLLGAKDAILYFSIRDGSRPVLTMDQWVSEYLKPSSPEDVRFSWHQEAVTVVCTNLSYNGLLYEVQYRSTFDTAWQSKEEKSCHVTVDGLDAEKCYSFRARIKASEVSYGSATHPSDWSETALWQGGQPRDRCPEKEPLSPRFILLSGLATVLALSLLSLSVWKLWRMKRLLVPTVPDPKSTFPGLFEQHRGDFQEWIRDTQNVAPVSKMEFQDQECEPVGALVVQPAKTEVGTPTTVGEGEASGGPLPLPGQLPRGGDVVSVGGFTFVVSDSSYVTL</sequence>
<comment type="function">
    <text evidence="10">Receptor for thymic stromal lymphopoietin (TSLP). Forms a functional complex with TSLP and IL7R which is capable of stimulating cell proliferation through activation of STAT3 and STAT5. Also activates JAK2. Implicated in the development of the hematopoietic system.</text>
</comment>
<dbReference type="Gene3D" id="2.60.40.10">
    <property type="entry name" value="Immunoglobulins"/>
    <property type="match status" value="2"/>
</dbReference>
<feature type="domain" description="Cytokine receptor-like factor 2-like D2" evidence="16">
    <location>
        <begin position="90"/>
        <end position="183"/>
    </location>
</feature>
<comment type="similarity">
    <text evidence="2">Belongs to the type I cytokine receptor family. Type 5 subfamily.</text>
</comment>
<feature type="domain" description="Cytokine receptor-like factor 2-like D1" evidence="15">
    <location>
        <begin position="9"/>
        <end position="59"/>
    </location>
</feature>
<keyword evidence="9" id="KW-0325">Glycoprotein</keyword>
<name>L8Y827_TUPCH</name>